<dbReference type="InterPro" id="IPR058533">
    <property type="entry name" value="Cation_efflux_TM"/>
</dbReference>
<dbReference type="EMBL" id="CP031165">
    <property type="protein sequence ID" value="AXV07122.1"/>
    <property type="molecule type" value="Genomic_DNA"/>
</dbReference>
<keyword evidence="6" id="KW-0406">Ion transport</keyword>
<name>A0A346XY25_9ACTN</name>
<evidence type="ECO:0000259" key="10">
    <source>
        <dbReference type="Pfam" id="PF16916"/>
    </source>
</evidence>
<protein>
    <submittedName>
        <fullName evidence="11">Cobalt-zinc-cadmium resistance protein CzcD</fullName>
    </submittedName>
</protein>
<comment type="similarity">
    <text evidence="2">Belongs to the cation diffusion facilitator (CDF) transporter (TC 2.A.4) family. SLC30A subfamily.</text>
</comment>
<feature type="transmembrane region" description="Helical" evidence="8">
    <location>
        <begin position="185"/>
        <end position="204"/>
    </location>
</feature>
<dbReference type="AlphaFoldDB" id="A0A346XY25"/>
<feature type="transmembrane region" description="Helical" evidence="8">
    <location>
        <begin position="55"/>
        <end position="74"/>
    </location>
</feature>
<dbReference type="Proteomes" id="UP000264006">
    <property type="component" value="Chromosome"/>
</dbReference>
<dbReference type="GO" id="GO:0005385">
    <property type="term" value="F:zinc ion transmembrane transporter activity"/>
    <property type="evidence" value="ECO:0007669"/>
    <property type="project" value="TreeGrafter"/>
</dbReference>
<dbReference type="InterPro" id="IPR027469">
    <property type="entry name" value="Cation_efflux_TMD_sf"/>
</dbReference>
<dbReference type="OrthoDB" id="9809646at2"/>
<evidence type="ECO:0000259" key="9">
    <source>
        <dbReference type="Pfam" id="PF01545"/>
    </source>
</evidence>
<evidence type="ECO:0000256" key="7">
    <source>
        <dbReference type="ARBA" id="ARBA00023136"/>
    </source>
</evidence>
<feature type="transmembrane region" description="Helical" evidence="8">
    <location>
        <begin position="157"/>
        <end position="179"/>
    </location>
</feature>
<dbReference type="NCBIfam" id="TIGR01297">
    <property type="entry name" value="CDF"/>
    <property type="match status" value="1"/>
</dbReference>
<comment type="subcellular location">
    <subcellularLocation>
        <location evidence="1">Membrane</location>
        <topology evidence="1">Multi-pass membrane protein</topology>
    </subcellularLocation>
</comment>
<keyword evidence="3" id="KW-0813">Transport</keyword>
<proteinExistence type="inferred from homology"/>
<keyword evidence="12" id="KW-1185">Reference proteome</keyword>
<evidence type="ECO:0000256" key="1">
    <source>
        <dbReference type="ARBA" id="ARBA00004141"/>
    </source>
</evidence>
<keyword evidence="7 8" id="KW-0472">Membrane</keyword>
<dbReference type="InterPro" id="IPR027470">
    <property type="entry name" value="Cation_efflux_CTD"/>
</dbReference>
<dbReference type="Gene3D" id="1.20.1510.10">
    <property type="entry name" value="Cation efflux protein transmembrane domain"/>
    <property type="match status" value="1"/>
</dbReference>
<evidence type="ECO:0000256" key="3">
    <source>
        <dbReference type="ARBA" id="ARBA00022448"/>
    </source>
</evidence>
<dbReference type="GO" id="GO:0005886">
    <property type="term" value="C:plasma membrane"/>
    <property type="evidence" value="ECO:0007669"/>
    <property type="project" value="TreeGrafter"/>
</dbReference>
<keyword evidence="4 8" id="KW-0812">Transmembrane</keyword>
<evidence type="ECO:0000256" key="6">
    <source>
        <dbReference type="ARBA" id="ARBA00023065"/>
    </source>
</evidence>
<evidence type="ECO:0000313" key="12">
    <source>
        <dbReference type="Proteomes" id="UP000264006"/>
    </source>
</evidence>
<dbReference type="SUPFAM" id="SSF161111">
    <property type="entry name" value="Cation efflux protein transmembrane domain-like"/>
    <property type="match status" value="1"/>
</dbReference>
<sequence length="306" mass="32376">MAEHTDHEHLSAATAGGAHKGKLLLATALVGGFFLVELVGGLLTNSLALLSDAAHMFTDVLGLGMALAAIHAASRSRGNPQQTFGLYRFEILAALANAVLLFGVAIYILVEAIQRFGEPPEVLAAPLLVVAVLGLVVNLIAFALLRSAATESINVEGAYLEVLADTLGSVGVIAAAIIIQVTGFTLVDPIIAVAIGVFVLPRTWRLGRKALRILTQQAPAHLDMRRLRSDLLALEGVEEVHDLHAWTLTSGMDVVTAHVLAGPSHDTHDVLHRTRTVLRDVHGVLHATLQVEAAAHADCGNCTETW</sequence>
<organism evidence="11 12">
    <name type="scientific">Euzebya pacifica</name>
    <dbReference type="NCBI Taxonomy" id="1608957"/>
    <lineage>
        <taxon>Bacteria</taxon>
        <taxon>Bacillati</taxon>
        <taxon>Actinomycetota</taxon>
        <taxon>Nitriliruptoria</taxon>
        <taxon>Euzebyales</taxon>
    </lineage>
</organism>
<evidence type="ECO:0000256" key="2">
    <source>
        <dbReference type="ARBA" id="ARBA00008873"/>
    </source>
</evidence>
<evidence type="ECO:0000256" key="5">
    <source>
        <dbReference type="ARBA" id="ARBA00022989"/>
    </source>
</evidence>
<gene>
    <name evidence="11" type="ORF">DVS28_a2441</name>
</gene>
<dbReference type="InterPro" id="IPR002524">
    <property type="entry name" value="Cation_efflux"/>
</dbReference>
<feature type="domain" description="Cation efflux protein transmembrane" evidence="9">
    <location>
        <begin position="23"/>
        <end position="214"/>
    </location>
</feature>
<feature type="transmembrane region" description="Helical" evidence="8">
    <location>
        <begin position="86"/>
        <end position="110"/>
    </location>
</feature>
<dbReference type="InterPro" id="IPR036837">
    <property type="entry name" value="Cation_efflux_CTD_sf"/>
</dbReference>
<dbReference type="Pfam" id="PF16916">
    <property type="entry name" value="ZT_dimer"/>
    <property type="match status" value="1"/>
</dbReference>
<dbReference type="PANTHER" id="PTHR11562">
    <property type="entry name" value="CATION EFFLUX PROTEIN/ ZINC TRANSPORTER"/>
    <property type="match status" value="1"/>
</dbReference>
<reference evidence="11 12" key="1">
    <citation type="submission" date="2018-09" db="EMBL/GenBank/DDBJ databases">
        <title>Complete genome sequence of Euzebya sp. DY32-46 isolated from seawater of Pacific Ocean.</title>
        <authorList>
            <person name="Xu L."/>
            <person name="Wu Y.-H."/>
            <person name="Xu X.-W."/>
        </authorList>
    </citation>
    <scope>NUCLEOTIDE SEQUENCE [LARGE SCALE GENOMIC DNA]</scope>
    <source>
        <strain evidence="11 12">DY32-46</strain>
    </source>
</reference>
<evidence type="ECO:0000256" key="4">
    <source>
        <dbReference type="ARBA" id="ARBA00022692"/>
    </source>
</evidence>
<accession>A0A346XY25</accession>
<dbReference type="RefSeq" id="WP_114591670.1">
    <property type="nucleotide sequence ID" value="NZ_CAXIBR010000011.1"/>
</dbReference>
<keyword evidence="5 8" id="KW-1133">Transmembrane helix</keyword>
<dbReference type="KEGG" id="euz:DVS28_a2441"/>
<feature type="domain" description="Cation efflux protein cytoplasmic" evidence="10">
    <location>
        <begin position="221"/>
        <end position="293"/>
    </location>
</feature>
<dbReference type="PANTHER" id="PTHR11562:SF17">
    <property type="entry name" value="RE54080P-RELATED"/>
    <property type="match status" value="1"/>
</dbReference>
<evidence type="ECO:0000313" key="11">
    <source>
        <dbReference type="EMBL" id="AXV07122.1"/>
    </source>
</evidence>
<evidence type="ECO:0000256" key="8">
    <source>
        <dbReference type="SAM" id="Phobius"/>
    </source>
</evidence>
<dbReference type="InterPro" id="IPR050681">
    <property type="entry name" value="CDF/SLC30A"/>
</dbReference>
<feature type="transmembrane region" description="Helical" evidence="8">
    <location>
        <begin position="23"/>
        <end position="43"/>
    </location>
</feature>
<feature type="transmembrane region" description="Helical" evidence="8">
    <location>
        <begin position="122"/>
        <end position="145"/>
    </location>
</feature>
<dbReference type="Pfam" id="PF01545">
    <property type="entry name" value="Cation_efflux"/>
    <property type="match status" value="1"/>
</dbReference>
<dbReference type="SUPFAM" id="SSF160240">
    <property type="entry name" value="Cation efflux protein cytoplasmic domain-like"/>
    <property type="match status" value="1"/>
</dbReference>